<reference evidence="2 3" key="1">
    <citation type="journal article" date="2015" name="Proc. Natl. Acad. Sci. U.S.A.">
        <title>The resurrection genome of Boea hygrometrica: A blueprint for survival of dehydration.</title>
        <authorList>
            <person name="Xiao L."/>
            <person name="Yang G."/>
            <person name="Zhang L."/>
            <person name="Yang X."/>
            <person name="Zhao S."/>
            <person name="Ji Z."/>
            <person name="Zhou Q."/>
            <person name="Hu M."/>
            <person name="Wang Y."/>
            <person name="Chen M."/>
            <person name="Xu Y."/>
            <person name="Jin H."/>
            <person name="Xiao X."/>
            <person name="Hu G."/>
            <person name="Bao F."/>
            <person name="Hu Y."/>
            <person name="Wan P."/>
            <person name="Li L."/>
            <person name="Deng X."/>
            <person name="Kuang T."/>
            <person name="Xiang C."/>
            <person name="Zhu J.K."/>
            <person name="Oliver M.J."/>
            <person name="He Y."/>
        </authorList>
    </citation>
    <scope>NUCLEOTIDE SEQUENCE [LARGE SCALE GENOMIC DNA]</scope>
    <source>
        <strain evidence="3">cv. XS01</strain>
    </source>
</reference>
<proteinExistence type="predicted"/>
<sequence>MVVRPHGVRAVCEQPPSSHSCVHQGSRLGPWPGQLGSTGPGGGPTDEAPIMVEEARRTNGEKLIEHAEPLGSLGLNGAGDGPVDFIPTGGEDL</sequence>
<evidence type="ECO:0000313" key="3">
    <source>
        <dbReference type="Proteomes" id="UP000250235"/>
    </source>
</evidence>
<accession>A0A2Z7B5M1</accession>
<feature type="region of interest" description="Disordered" evidence="1">
    <location>
        <begin position="1"/>
        <end position="48"/>
    </location>
</feature>
<organism evidence="2 3">
    <name type="scientific">Dorcoceras hygrometricum</name>
    <dbReference type="NCBI Taxonomy" id="472368"/>
    <lineage>
        <taxon>Eukaryota</taxon>
        <taxon>Viridiplantae</taxon>
        <taxon>Streptophyta</taxon>
        <taxon>Embryophyta</taxon>
        <taxon>Tracheophyta</taxon>
        <taxon>Spermatophyta</taxon>
        <taxon>Magnoliopsida</taxon>
        <taxon>eudicotyledons</taxon>
        <taxon>Gunneridae</taxon>
        <taxon>Pentapetalae</taxon>
        <taxon>asterids</taxon>
        <taxon>lamiids</taxon>
        <taxon>Lamiales</taxon>
        <taxon>Gesneriaceae</taxon>
        <taxon>Didymocarpoideae</taxon>
        <taxon>Trichosporeae</taxon>
        <taxon>Loxocarpinae</taxon>
        <taxon>Dorcoceras</taxon>
    </lineage>
</organism>
<dbReference type="Proteomes" id="UP000250235">
    <property type="component" value="Unassembled WGS sequence"/>
</dbReference>
<dbReference type="EMBL" id="KV009424">
    <property type="protein sequence ID" value="KZV29238.1"/>
    <property type="molecule type" value="Genomic_DNA"/>
</dbReference>
<evidence type="ECO:0000313" key="2">
    <source>
        <dbReference type="EMBL" id="KZV29238.1"/>
    </source>
</evidence>
<feature type="region of interest" description="Disordered" evidence="1">
    <location>
        <begin position="70"/>
        <end position="93"/>
    </location>
</feature>
<evidence type="ECO:0000256" key="1">
    <source>
        <dbReference type="SAM" id="MobiDB-lite"/>
    </source>
</evidence>
<keyword evidence="3" id="KW-1185">Reference proteome</keyword>
<name>A0A2Z7B5M1_9LAMI</name>
<gene>
    <name evidence="2" type="ORF">F511_36991</name>
</gene>
<dbReference type="AlphaFoldDB" id="A0A2Z7B5M1"/>
<protein>
    <submittedName>
        <fullName evidence="2">Uncharacterized protein</fullName>
    </submittedName>
</protein>